<dbReference type="PANTHER" id="PTHR43248:SF29">
    <property type="entry name" value="TRIPEPTIDYL AMINOPEPTIDASE"/>
    <property type="match status" value="1"/>
</dbReference>
<evidence type="ECO:0000256" key="4">
    <source>
        <dbReference type="SAM" id="MobiDB-lite"/>
    </source>
</evidence>
<keyword evidence="5" id="KW-0812">Transmembrane</keyword>
<dbReference type="RefSeq" id="WP_345221128.1">
    <property type="nucleotide sequence ID" value="NZ_BAAAXE010000013.1"/>
</dbReference>
<dbReference type="InterPro" id="IPR000073">
    <property type="entry name" value="AB_hydrolase_1"/>
</dbReference>
<evidence type="ECO:0000259" key="6">
    <source>
        <dbReference type="Pfam" id="PF00561"/>
    </source>
</evidence>
<keyword evidence="5" id="KW-1133">Transmembrane helix</keyword>
<evidence type="ECO:0000256" key="1">
    <source>
        <dbReference type="ARBA" id="ARBA00010088"/>
    </source>
</evidence>
<reference evidence="8 9" key="1">
    <citation type="submission" date="2024-09" db="EMBL/GenBank/DDBJ databases">
        <authorList>
            <person name="Sun Q."/>
            <person name="Mori K."/>
        </authorList>
    </citation>
    <scope>NUCLEOTIDE SEQUENCE [LARGE SCALE GENOMIC DNA]</scope>
    <source>
        <strain evidence="8 9">JCM 4362</strain>
    </source>
</reference>
<evidence type="ECO:0000259" key="7">
    <source>
        <dbReference type="Pfam" id="PF08386"/>
    </source>
</evidence>
<comment type="similarity">
    <text evidence="1">Belongs to the peptidase S33 family.</text>
</comment>
<gene>
    <name evidence="8" type="ORF">ACFFTU_06445</name>
</gene>
<evidence type="ECO:0000256" key="3">
    <source>
        <dbReference type="ARBA" id="ARBA00022801"/>
    </source>
</evidence>
<proteinExistence type="inferred from homology"/>
<feature type="domain" description="AB hydrolase-1" evidence="6">
    <location>
        <begin position="105"/>
        <end position="263"/>
    </location>
</feature>
<comment type="caution">
    <text evidence="8">The sequence shown here is derived from an EMBL/GenBank/DDBJ whole genome shotgun (WGS) entry which is preliminary data.</text>
</comment>
<keyword evidence="3 8" id="KW-0378">Hydrolase</keyword>
<sequence>MGECGQGRARRARLPAGRARYVVGLLLCLVLAACGGGGGSEDRATAPPPVPAPRAVWQDCPVTGQPTRECAVLKVPVDAAEPGSGDLDLAVSRLPATDKRRRVGVLVLDPGGPGLPGLYTAAALLPPQIRARYDVVGYDRRGSGRSTPVDCGEPGGTIGRPADEGESADPARADPAAVERDAKAYVTRCRAKYGELLAHLGTDATVADLESVRLALGEDKLSLLMASYGTMTAQAYLRTHPDRVRAAVLDGPVDPAQSGVRAALAGSATEEEASGTAGMTPEQKRAAQLRARTAGFRAWCTTSGPAECAVAPEPDEALAAVAAKEPDALAGAAEAVMVVPSDWPGFSRALDRAADATPGDSDAYASLRTYAEKGFPKDVAAALKDPGVGTAFELGVKCADFGWPKTTAGLLKEVAREAKSRDAEGRDAEGSAAYYAAFYAPCAVWPRGGPPLGAISAPRAPRPLLLNAEKDIRTPLAAARKVAERLPAALLTAGGQLHGLARSGDPCVNTAVERTLVDGRAARDGTCPED</sequence>
<dbReference type="Proteomes" id="UP001589718">
    <property type="component" value="Unassembled WGS sequence"/>
</dbReference>
<keyword evidence="5" id="KW-0472">Membrane</keyword>
<dbReference type="GO" id="GO:0016787">
    <property type="term" value="F:hydrolase activity"/>
    <property type="evidence" value="ECO:0007669"/>
    <property type="project" value="UniProtKB-KW"/>
</dbReference>
<dbReference type="PANTHER" id="PTHR43248">
    <property type="entry name" value="2-SUCCINYL-6-HYDROXY-2,4-CYCLOHEXADIENE-1-CARBOXYLATE SYNTHASE"/>
    <property type="match status" value="1"/>
</dbReference>
<keyword evidence="9" id="KW-1185">Reference proteome</keyword>
<evidence type="ECO:0000256" key="5">
    <source>
        <dbReference type="SAM" id="Phobius"/>
    </source>
</evidence>
<feature type="domain" description="Peptidase S33 tripeptidyl aminopeptidase-like C-terminal" evidence="7">
    <location>
        <begin position="438"/>
        <end position="527"/>
    </location>
</feature>
<evidence type="ECO:0000256" key="2">
    <source>
        <dbReference type="ARBA" id="ARBA00022729"/>
    </source>
</evidence>
<feature type="region of interest" description="Disordered" evidence="4">
    <location>
        <begin position="143"/>
        <end position="179"/>
    </location>
</feature>
<accession>A0ABV5P8U2</accession>
<dbReference type="EMBL" id="JBHMCR010000004">
    <property type="protein sequence ID" value="MFB9519579.1"/>
    <property type="molecule type" value="Genomic_DNA"/>
</dbReference>
<name>A0ABV5P8U2_STRCM</name>
<feature type="compositionally biased region" description="Basic and acidic residues" evidence="4">
    <location>
        <begin position="169"/>
        <end position="179"/>
    </location>
</feature>
<dbReference type="Gene3D" id="3.40.50.1820">
    <property type="entry name" value="alpha/beta hydrolase"/>
    <property type="match status" value="1"/>
</dbReference>
<dbReference type="Pfam" id="PF00561">
    <property type="entry name" value="Abhydrolase_1"/>
    <property type="match status" value="1"/>
</dbReference>
<evidence type="ECO:0000313" key="9">
    <source>
        <dbReference type="Proteomes" id="UP001589718"/>
    </source>
</evidence>
<dbReference type="InterPro" id="IPR029058">
    <property type="entry name" value="AB_hydrolase_fold"/>
</dbReference>
<dbReference type="SUPFAM" id="SSF53474">
    <property type="entry name" value="alpha/beta-Hydrolases"/>
    <property type="match status" value="1"/>
</dbReference>
<protein>
    <submittedName>
        <fullName evidence="8">Alpha/beta fold hydrolase</fullName>
    </submittedName>
</protein>
<organism evidence="8 9">
    <name type="scientific">Streptomyces cremeus</name>
    <dbReference type="NCBI Taxonomy" id="66881"/>
    <lineage>
        <taxon>Bacteria</taxon>
        <taxon>Bacillati</taxon>
        <taxon>Actinomycetota</taxon>
        <taxon>Actinomycetes</taxon>
        <taxon>Kitasatosporales</taxon>
        <taxon>Streptomycetaceae</taxon>
        <taxon>Streptomyces</taxon>
    </lineage>
</organism>
<feature type="transmembrane region" description="Helical" evidence="5">
    <location>
        <begin position="21"/>
        <end position="39"/>
    </location>
</feature>
<dbReference type="InterPro" id="IPR051601">
    <property type="entry name" value="Serine_prot/Carboxylest_S33"/>
</dbReference>
<dbReference type="Pfam" id="PF08386">
    <property type="entry name" value="Abhydrolase_4"/>
    <property type="match status" value="1"/>
</dbReference>
<keyword evidence="2" id="KW-0732">Signal</keyword>
<dbReference type="InterPro" id="IPR013595">
    <property type="entry name" value="Pept_S33_TAP-like_C"/>
</dbReference>
<evidence type="ECO:0000313" key="8">
    <source>
        <dbReference type="EMBL" id="MFB9519579.1"/>
    </source>
</evidence>